<feature type="region of interest" description="Disordered" evidence="10">
    <location>
        <begin position="541"/>
        <end position="584"/>
    </location>
</feature>
<dbReference type="Gene3D" id="3.90.1600.10">
    <property type="entry name" value="Palm domain of DNA polymerase"/>
    <property type="match status" value="1"/>
</dbReference>
<evidence type="ECO:0000256" key="5">
    <source>
        <dbReference type="ARBA" id="ARBA00022705"/>
    </source>
</evidence>
<evidence type="ECO:0000313" key="12">
    <source>
        <dbReference type="EMBL" id="KAL3115090.1"/>
    </source>
</evidence>
<organism evidence="12 13">
    <name type="scientific">Heterodera trifolii</name>
    <dbReference type="NCBI Taxonomy" id="157864"/>
    <lineage>
        <taxon>Eukaryota</taxon>
        <taxon>Metazoa</taxon>
        <taxon>Ecdysozoa</taxon>
        <taxon>Nematoda</taxon>
        <taxon>Chromadorea</taxon>
        <taxon>Rhabditida</taxon>
        <taxon>Tylenchina</taxon>
        <taxon>Tylenchomorpha</taxon>
        <taxon>Tylenchoidea</taxon>
        <taxon>Heteroderidae</taxon>
        <taxon>Heteroderinae</taxon>
        <taxon>Heterodera</taxon>
    </lineage>
</organism>
<feature type="compositionally biased region" description="Basic residues" evidence="10">
    <location>
        <begin position="629"/>
        <end position="639"/>
    </location>
</feature>
<evidence type="ECO:0000256" key="9">
    <source>
        <dbReference type="SAM" id="Coils"/>
    </source>
</evidence>
<comment type="catalytic activity">
    <reaction evidence="8">
        <text>DNA(n) + a 2'-deoxyribonucleoside 5'-triphosphate = DNA(n+1) + diphosphate</text>
        <dbReference type="Rhea" id="RHEA:22508"/>
        <dbReference type="Rhea" id="RHEA-COMP:17339"/>
        <dbReference type="Rhea" id="RHEA-COMP:17340"/>
        <dbReference type="ChEBI" id="CHEBI:33019"/>
        <dbReference type="ChEBI" id="CHEBI:61560"/>
        <dbReference type="ChEBI" id="CHEBI:173112"/>
        <dbReference type="EC" id="2.7.7.7"/>
    </reaction>
</comment>
<feature type="domain" description="DNA-directed DNA polymerase family B mitochondria/virus" evidence="11">
    <location>
        <begin position="1860"/>
        <end position="2056"/>
    </location>
</feature>
<keyword evidence="13" id="KW-1185">Reference proteome</keyword>
<feature type="region of interest" description="Disordered" evidence="10">
    <location>
        <begin position="708"/>
        <end position="728"/>
    </location>
</feature>
<name>A0ABD2LKA6_9BILA</name>
<dbReference type="InterPro" id="IPR036397">
    <property type="entry name" value="RNaseH_sf"/>
</dbReference>
<dbReference type="Proteomes" id="UP001620626">
    <property type="component" value="Unassembled WGS sequence"/>
</dbReference>
<feature type="compositionally biased region" description="Acidic residues" evidence="10">
    <location>
        <begin position="1698"/>
        <end position="1723"/>
    </location>
</feature>
<dbReference type="InterPro" id="IPR012337">
    <property type="entry name" value="RNaseH-like_sf"/>
</dbReference>
<comment type="caution">
    <text evidence="12">The sequence shown here is derived from an EMBL/GenBank/DDBJ whole genome shotgun (WGS) entry which is preliminary data.</text>
</comment>
<evidence type="ECO:0000256" key="8">
    <source>
        <dbReference type="ARBA" id="ARBA00049244"/>
    </source>
</evidence>
<accession>A0ABD2LKA6</accession>
<dbReference type="GO" id="GO:0003677">
    <property type="term" value="F:DNA binding"/>
    <property type="evidence" value="ECO:0007669"/>
    <property type="project" value="UniProtKB-KW"/>
</dbReference>
<dbReference type="PANTHER" id="PTHR33568">
    <property type="entry name" value="DNA POLYMERASE"/>
    <property type="match status" value="1"/>
</dbReference>
<feature type="compositionally biased region" description="Gly residues" evidence="10">
    <location>
        <begin position="120"/>
        <end position="136"/>
    </location>
</feature>
<evidence type="ECO:0000256" key="3">
    <source>
        <dbReference type="ARBA" id="ARBA00022679"/>
    </source>
</evidence>
<dbReference type="GO" id="GO:0042575">
    <property type="term" value="C:DNA polymerase complex"/>
    <property type="evidence" value="ECO:0007669"/>
    <property type="project" value="UniProtKB-ARBA"/>
</dbReference>
<keyword evidence="6" id="KW-0239">DNA-directed DNA polymerase</keyword>
<reference evidence="12 13" key="1">
    <citation type="submission" date="2024-10" db="EMBL/GenBank/DDBJ databases">
        <authorList>
            <person name="Kim D."/>
        </authorList>
    </citation>
    <scope>NUCLEOTIDE SEQUENCE [LARGE SCALE GENOMIC DNA]</scope>
    <source>
        <strain evidence="12">BH-2024</strain>
    </source>
</reference>
<feature type="compositionally biased region" description="Low complexity" evidence="10">
    <location>
        <begin position="708"/>
        <end position="719"/>
    </location>
</feature>
<feature type="region of interest" description="Disordered" evidence="10">
    <location>
        <begin position="596"/>
        <end position="663"/>
    </location>
</feature>
<feature type="compositionally biased region" description="Low complexity" evidence="10">
    <location>
        <begin position="847"/>
        <end position="870"/>
    </location>
</feature>
<dbReference type="InterPro" id="IPR004868">
    <property type="entry name" value="DNA-dir_DNA_pol_B_mt/vir"/>
</dbReference>
<feature type="region of interest" description="Disordered" evidence="10">
    <location>
        <begin position="63"/>
        <end position="144"/>
    </location>
</feature>
<feature type="compositionally biased region" description="Basic residues" evidence="10">
    <location>
        <begin position="77"/>
        <end position="86"/>
    </location>
</feature>
<feature type="compositionally biased region" description="Polar residues" evidence="10">
    <location>
        <begin position="514"/>
        <end position="526"/>
    </location>
</feature>
<feature type="compositionally biased region" description="Low complexity" evidence="10">
    <location>
        <begin position="64"/>
        <end position="75"/>
    </location>
</feature>
<feature type="region of interest" description="Disordered" evidence="10">
    <location>
        <begin position="1692"/>
        <end position="1723"/>
    </location>
</feature>
<evidence type="ECO:0000256" key="6">
    <source>
        <dbReference type="ARBA" id="ARBA00022932"/>
    </source>
</evidence>
<dbReference type="SUPFAM" id="SSF56672">
    <property type="entry name" value="DNA/RNA polymerases"/>
    <property type="match status" value="1"/>
</dbReference>
<feature type="compositionally biased region" description="Low complexity" evidence="10">
    <location>
        <begin position="1226"/>
        <end position="1235"/>
    </location>
</feature>
<feature type="region of interest" description="Disordered" evidence="10">
    <location>
        <begin position="1215"/>
        <end position="1239"/>
    </location>
</feature>
<evidence type="ECO:0000256" key="10">
    <source>
        <dbReference type="SAM" id="MobiDB-lite"/>
    </source>
</evidence>
<protein>
    <recommendedName>
        <fullName evidence="2">DNA-directed DNA polymerase</fullName>
        <ecNumber evidence="2">2.7.7.7</ecNumber>
    </recommendedName>
</protein>
<feature type="compositionally biased region" description="Low complexity" evidence="10">
    <location>
        <begin position="102"/>
        <end position="119"/>
    </location>
</feature>
<feature type="region of interest" description="Disordered" evidence="10">
    <location>
        <begin position="506"/>
        <end position="526"/>
    </location>
</feature>
<keyword evidence="4" id="KW-0548">Nucleotidyltransferase</keyword>
<feature type="compositionally biased region" description="Acidic residues" evidence="10">
    <location>
        <begin position="598"/>
        <end position="607"/>
    </location>
</feature>
<comment type="similarity">
    <text evidence="1">Belongs to the DNA polymerase type-B family.</text>
</comment>
<dbReference type="InterPro" id="IPR023211">
    <property type="entry name" value="DNA_pol_palm_dom_sf"/>
</dbReference>
<dbReference type="InterPro" id="IPR043502">
    <property type="entry name" value="DNA/RNA_pol_sf"/>
</dbReference>
<dbReference type="Gene3D" id="3.30.420.10">
    <property type="entry name" value="Ribonuclease H-like superfamily/Ribonuclease H"/>
    <property type="match status" value="1"/>
</dbReference>
<evidence type="ECO:0000256" key="7">
    <source>
        <dbReference type="ARBA" id="ARBA00023125"/>
    </source>
</evidence>
<evidence type="ECO:0000256" key="2">
    <source>
        <dbReference type="ARBA" id="ARBA00012417"/>
    </source>
</evidence>
<keyword evidence="3" id="KW-0808">Transferase</keyword>
<proteinExistence type="inferred from homology"/>
<dbReference type="Pfam" id="PF03175">
    <property type="entry name" value="DNA_pol_B_2"/>
    <property type="match status" value="2"/>
</dbReference>
<evidence type="ECO:0000259" key="11">
    <source>
        <dbReference type="Pfam" id="PF03175"/>
    </source>
</evidence>
<keyword evidence="9" id="KW-0175">Coiled coil</keyword>
<dbReference type="PANTHER" id="PTHR33568:SF3">
    <property type="entry name" value="DNA-DIRECTED DNA POLYMERASE"/>
    <property type="match status" value="1"/>
</dbReference>
<dbReference type="GO" id="GO:0003887">
    <property type="term" value="F:DNA-directed DNA polymerase activity"/>
    <property type="evidence" value="ECO:0007669"/>
    <property type="project" value="UniProtKB-KW"/>
</dbReference>
<feature type="coiled-coil region" evidence="9">
    <location>
        <begin position="671"/>
        <end position="698"/>
    </location>
</feature>
<dbReference type="EMBL" id="JBICBT010000397">
    <property type="protein sequence ID" value="KAL3115090.1"/>
    <property type="molecule type" value="Genomic_DNA"/>
</dbReference>
<sequence>MTAAATVAVAIRWAPSQGRRLFSSSSRSDVQQCGWPMATFVHPVAVFSGPQQWKAGHKIHKMFNGEQQNDGNDNGRVVRKPPRRSRNANGDESDIVRKRARQNSTSNTSGTNRGTTSSQSGGGGGDDWPAFGGGGNNNNSRRTGTTPLDLDMLLTSHMANSDSSASFLWILGRVLGRGSTSASTVLQQMPQGSNSTSAADMPMPFLDNNNNRGSTSAGTVLQQMSQGSTSTSAAAADMPMPFLDNNIPVAFSSGGGSLTVAAHMPWGMRDGQASAVTKTTTPMTTTAAVTWADNSCSFVGGGFGAVVAGGMFGRANCGGSVGGAGGYVGMQALPPHIRDAIERVHQRQMQKMITVQPDFADILPQCADNGMSSLGWLMLDWQADMVMGRVIGIVVLCGPFTTVSGLSGFDVRLMFDHDNPQQEMAVHCWEESMPRLANNIQCGAVVEFCRLKVREQGKNNKGSFPYTLLYNNESRHRILSASSNNSANQASSSSNTPIIVEAVEQQQHRAGGSTAASARPSASGTTAIVSTGHHHRNMPITLAQQNTGGGGGNQDVRVAKNGNGNATDVHEQQSEDDGPNATAANLSSVGAQRVVDAEHDDDDEEGTSETAWLSTARPPPPSCTPVGRPLHRRPRRRRLLQSISPQAGPSGGHRSSPPPQRACSISAQRNLHTVVQRINDLEAQVARDERNARERRQRARRQQLLLQQHQHMPLSSSSSPSPPPRPVANAAEADVITIDDVEPLGLEPQQQLHRGDARYFAHELMTLEDEAGAAEMIILDNEPLSVADREWLISTAFKMRQLPSSVKGSVEADENGNNNISCCICHDWLVSDADSVRCSVWPQFGRGRTPRTAPTTTTTGNGTGSGSSNAETAENHEDEDDDTAQLGRYCKVVGVWERTECRSRNTRCEAVEVALNGWAGARRPDTLLAQCITHLMDRVLAGRGRPLRIGMSCQPPKFASPYHIPHRAPEQNTAAAMAAELERLAAQSAGGVDLFGGTVLFRISAVWPLERNSGAGACAVDEREARGSVRCRSFFPVVNPDDTWCLARAVVLGLADRHFQHLYGADSQQATAHLRTFWLAQHGHGGEQAALQFPRALCLIVVSIDHRPEQQTPAGLLSVTNVVLRNADGHRIEASGWQTQAGVLASLSIGTAYWFMNCMARSRYQRLDCWYRIGVDGRNATIIPHPTHQAQPIQIQTGSGRNDVNGNFIGSRNQLRSNQTNEEDVNNNNNNNNANRSIDDSFVIERTTPMRNTMRNTRGEVCEIRFLPLEDNERPDLVMESLIQHLLDRVLEGHSSPMLVGLQLQPPGFDRPYVIRLRPPEQNNAAALAAAIERLNEQSAAGIDLLSGTTVTKVLAVWPLESVRADAQRGGACDLDNEHHLSHKVQSLVRVVNPNDRYCLARAVLLGLCDRETRMPNGGGREALNAYARRQNQHGTQAIHLLTRAGVPVDKHMYTLEDVEQLQQYINNENGVGQIRLVVFEKEQEYRIVFKGEGTAARFNLCILLERGHFNYIGQIAQLFKVPGYCIDCERRADARYHAIGCKAACRLCFRFGAGYPCQRERLSDGRISSRKCTECGFIFPNDNCYEYHLTTDAPAPIDGRGHRQRRSLCQWRRFCPTCGRVAYFGIHQCPPIRRAIGPIDCFRCKGPHMLDEPCFIQPIGVAAPLPMLTPVRNNNNNNNNIHDENDIDFIINNMGGEGDEDEHENGADINDDDDGSGDDDDEKDELLPLRLCFFDAETSQDRPLQLNNQVAHKHVPLLIVAEFICEPCIRAGININDGQGQRAPGCVCLCGRVRGQQMRQWMSPPFVNAPGDNTPQPEGAPVFNNRRLFFHSFDNEASDPVDQFLDFLIHHGSRKAHTICIAHNGGKYDFHLVLEALHRRSYPPKRLCTSGLKIYSMKLRGMNQRRITFKDSINYFFCELDALVKSFDLPQHLATVKPFFPYLYIQRQHLHQRLDGLPAIEFYSPNTMKTDKREKFLQWHCNNNDDARFQLREQLIMYCVNDVAILRESVLRFRKLIGEHTQGLDPFLVSSTAAGLALSTLRRCFLPFNRLVHSPEGGYLRGRRASAESRRYIRFFELENPGAQVQCADWSVGEANIEDTGYRVDGFWRREPPLRPLAIEWMGCYYHGCPDCFPNRRQKLAAERTAEDLYERTMRRLFELEHTHGCELHVVWGCQWKERLRRDLELKQRFEAVFVPCPLDPRNDALRGGRTEPFKLHHVCADDEEILCIDIVSLYPYVMKVNPFPVGNPRVLTREVLLQPPTTPLPWTCSSNNMFRGLLLVRVLAPRLIRVPLLGYRTKDGRFTFPLCAWCADRRQQRPCQHGDDKRSWVCAYTHVELNKALQLGYNVVDLFEVWNYDEWDDDLFSKYVNTFVGLKVQATGWPEGCETDEERKEFVDNFMHTEGIQLDSTKMTPNPGLRLIAKTLANSLWGKMAQRVGFTQIKYTRTPAEFHQLLEDPTFDKLDFVHVSEHMDRVVVRKRPEFAKAPVTNCLPVAIYVTSYARLHLYSYMEKVIALEGAELLYCDTDSIYYVNKMGGQCVPEGEALGQMKREHIDRRIVEFVAGGPKNYGIRHTARDGTDERANLKIRSFRLSYATEQLLNFEAMKDLTLATYNIDGPIDDVIDNDDLYVYGGSGAHRSIRVTFPQIDRNVHSDVYTCEAHKDYRPFYAKGRVRPGMQTRPFGYVEDVSHPPIKPTTGRRKRTLIDPDPSQPGYSGWF</sequence>
<dbReference type="EC" id="2.7.7.7" evidence="2"/>
<gene>
    <name evidence="12" type="ORF">niasHT_017934</name>
</gene>
<evidence type="ECO:0000256" key="4">
    <source>
        <dbReference type="ARBA" id="ARBA00022695"/>
    </source>
</evidence>
<feature type="domain" description="DNA-directed DNA polymerase family B mitochondria/virus" evidence="11">
    <location>
        <begin position="2206"/>
        <end position="2381"/>
    </location>
</feature>
<dbReference type="GO" id="GO:0006260">
    <property type="term" value="P:DNA replication"/>
    <property type="evidence" value="ECO:0007669"/>
    <property type="project" value="UniProtKB-KW"/>
</dbReference>
<evidence type="ECO:0000256" key="1">
    <source>
        <dbReference type="ARBA" id="ARBA00005755"/>
    </source>
</evidence>
<keyword evidence="7" id="KW-0238">DNA-binding</keyword>
<dbReference type="SUPFAM" id="SSF53098">
    <property type="entry name" value="Ribonuclease H-like"/>
    <property type="match status" value="1"/>
</dbReference>
<feature type="region of interest" description="Disordered" evidence="10">
    <location>
        <begin position="2685"/>
        <end position="2719"/>
    </location>
</feature>
<feature type="region of interest" description="Disordered" evidence="10">
    <location>
        <begin position="847"/>
        <end position="882"/>
    </location>
</feature>
<evidence type="ECO:0000313" key="13">
    <source>
        <dbReference type="Proteomes" id="UP001620626"/>
    </source>
</evidence>
<keyword evidence="5" id="KW-0235">DNA replication</keyword>